<feature type="domain" description="Sulfatase-modifying factor enzyme-like" evidence="2">
    <location>
        <begin position="53"/>
        <end position="360"/>
    </location>
</feature>
<dbReference type="EMBL" id="JAUJEB010000016">
    <property type="protein sequence ID" value="MDN5217408.1"/>
    <property type="molecule type" value="Genomic_DNA"/>
</dbReference>
<proteinExistence type="predicted"/>
<evidence type="ECO:0000256" key="1">
    <source>
        <dbReference type="SAM" id="MobiDB-lite"/>
    </source>
</evidence>
<feature type="region of interest" description="Disordered" evidence="1">
    <location>
        <begin position="1"/>
        <end position="24"/>
    </location>
</feature>
<name>A0ABT8LHX7_9BACT</name>
<comment type="caution">
    <text evidence="3">The sequence shown here is derived from an EMBL/GenBank/DDBJ whole genome shotgun (WGS) entry which is preliminary data.</text>
</comment>
<evidence type="ECO:0000313" key="4">
    <source>
        <dbReference type="Proteomes" id="UP001172083"/>
    </source>
</evidence>
<dbReference type="PANTHER" id="PTHR23150:SF19">
    <property type="entry name" value="FORMYLGLYCINE-GENERATING ENZYME"/>
    <property type="match status" value="1"/>
</dbReference>
<dbReference type="SUPFAM" id="SSF56436">
    <property type="entry name" value="C-type lectin-like"/>
    <property type="match status" value="1"/>
</dbReference>
<dbReference type="RefSeq" id="WP_346762745.1">
    <property type="nucleotide sequence ID" value="NZ_JAUJEB010000016.1"/>
</dbReference>
<protein>
    <submittedName>
        <fullName evidence="3">Formylglycine-generating enzyme family protein</fullName>
    </submittedName>
</protein>
<evidence type="ECO:0000259" key="2">
    <source>
        <dbReference type="Pfam" id="PF03781"/>
    </source>
</evidence>
<dbReference type="Pfam" id="PF03781">
    <property type="entry name" value="FGE-sulfatase"/>
    <property type="match status" value="1"/>
</dbReference>
<dbReference type="PANTHER" id="PTHR23150">
    <property type="entry name" value="SULFATASE MODIFYING FACTOR 1, 2"/>
    <property type="match status" value="1"/>
</dbReference>
<dbReference type="InterPro" id="IPR042095">
    <property type="entry name" value="SUMF_sf"/>
</dbReference>
<dbReference type="Proteomes" id="UP001172083">
    <property type="component" value="Unassembled WGS sequence"/>
</dbReference>
<accession>A0ABT8LHX7</accession>
<feature type="compositionally biased region" description="Polar residues" evidence="1">
    <location>
        <begin position="1"/>
        <end position="11"/>
    </location>
</feature>
<evidence type="ECO:0000313" key="3">
    <source>
        <dbReference type="EMBL" id="MDN5217408.1"/>
    </source>
</evidence>
<organism evidence="3 4">
    <name type="scientific">Agaribacillus aureus</name>
    <dbReference type="NCBI Taxonomy" id="3051825"/>
    <lineage>
        <taxon>Bacteria</taxon>
        <taxon>Pseudomonadati</taxon>
        <taxon>Bacteroidota</taxon>
        <taxon>Cytophagia</taxon>
        <taxon>Cytophagales</taxon>
        <taxon>Splendidivirgaceae</taxon>
        <taxon>Agaribacillus</taxon>
    </lineage>
</organism>
<gene>
    <name evidence="3" type="ORF">QQ020_35365</name>
</gene>
<dbReference type="Gene3D" id="3.90.1580.10">
    <property type="entry name" value="paralog of FGE (formylglycine-generating enzyme)"/>
    <property type="match status" value="1"/>
</dbReference>
<dbReference type="InterPro" id="IPR016187">
    <property type="entry name" value="CTDL_fold"/>
</dbReference>
<dbReference type="InterPro" id="IPR051043">
    <property type="entry name" value="Sulfatase_Mod_Factor_Kinase"/>
</dbReference>
<keyword evidence="4" id="KW-1185">Reference proteome</keyword>
<sequence>MQCGKQTQAESNESKPDSITYCPPAAPKDRLTAKVAEDIPDFENAKRPEGDSLKGMVWIAGGTYMMGADSDMARDDEFPKHQVSVDGFWIDATEVTNAQFKAFVDATGYVTTAERKPTWEEIKSQLPPGTPKPHDSLLQAGSMVFNPPDHAVDLNYYFQWWAWKKDVNWRKPEGPGSTIEGKENHPVVHVSWYDVQAYCRWAGKRLPTEAEWEWAARGGLTNKVYPWGDEHIDRAMSKANSWQGEFPHINTEKDGFYATAPVKSFSPNGYGLYDMAGNVWEWCSDWYHHDYYKLAAREGTQKNPVGPDASFDPNDPYAPKKVHRGGSFLCNDVYCASYRVSARMPGSLDTGLPHVGFRCVIEGRDGG</sequence>
<dbReference type="InterPro" id="IPR005532">
    <property type="entry name" value="SUMF_dom"/>
</dbReference>
<reference evidence="3" key="1">
    <citation type="submission" date="2023-06" db="EMBL/GenBank/DDBJ databases">
        <title>Genomic of Agaribacillus aureum.</title>
        <authorList>
            <person name="Wang G."/>
        </authorList>
    </citation>
    <scope>NUCLEOTIDE SEQUENCE</scope>
    <source>
        <strain evidence="3">BMA12</strain>
    </source>
</reference>